<dbReference type="PANTHER" id="PTHR34390">
    <property type="entry name" value="UPF0442 PROTEIN YJJB-RELATED"/>
    <property type="match status" value="1"/>
</dbReference>
<dbReference type="GO" id="GO:0015744">
    <property type="term" value="P:succinate transport"/>
    <property type="evidence" value="ECO:0007669"/>
    <property type="project" value="TreeGrafter"/>
</dbReference>
<dbReference type="GO" id="GO:0005886">
    <property type="term" value="C:plasma membrane"/>
    <property type="evidence" value="ECO:0007669"/>
    <property type="project" value="UniProtKB-SubCell"/>
</dbReference>
<dbReference type="PANTHER" id="PTHR34390:SF2">
    <property type="entry name" value="SUCCINATE TRANSPORTER SUBUNIT YJJP-RELATED"/>
    <property type="match status" value="1"/>
</dbReference>
<feature type="transmembrane region" description="Helical" evidence="7">
    <location>
        <begin position="139"/>
        <end position="157"/>
    </location>
</feature>
<reference evidence="10 11" key="1">
    <citation type="submission" date="2018-08" db="EMBL/GenBank/DDBJ databases">
        <title>A genome reference for cultivated species of the human gut microbiota.</title>
        <authorList>
            <person name="Zou Y."/>
            <person name="Xue W."/>
            <person name="Luo G."/>
        </authorList>
    </citation>
    <scope>NUCLEOTIDE SEQUENCE [LARGE SCALE GENOMIC DNA]</scope>
    <source>
        <strain evidence="10 11">AF19-16AC</strain>
    </source>
</reference>
<evidence type="ECO:0000259" key="8">
    <source>
        <dbReference type="Pfam" id="PF06738"/>
    </source>
</evidence>
<protein>
    <submittedName>
        <fullName evidence="9 10">Threonine/serine exporter</fullName>
    </submittedName>
</protein>
<evidence type="ECO:0000256" key="4">
    <source>
        <dbReference type="ARBA" id="ARBA00022989"/>
    </source>
</evidence>
<sequence length="256" mass="27441">MDYKQILNIAVLAGEIMLRSGAETYRVEDTMKHILNTAGTEVAEAFVMMTGIVATLDNQDMEMLTAMRRVHDRGTNMHRIVQVNEISRRYCRGEMTVEETYKELKQIKGKQYSVAVYNLATILVPVGFAPLFGGGVKETLVSAAVGCILAFLITLGKKIQMSSFILNAICAFGVAVTAACVNRVTSGWNLDIVIISSLMPLVPGVAITNAIRDTLRGDYISGGARILEAFLTAAAIGLGAGVGMIFVGALYPGGVV</sequence>
<feature type="transmembrane region" description="Helical" evidence="7">
    <location>
        <begin position="164"/>
        <end position="184"/>
    </location>
</feature>
<gene>
    <name evidence="10" type="ORF">DWX36_10825</name>
    <name evidence="9" type="ORF">LIQ08_04165</name>
</gene>
<dbReference type="InterPro" id="IPR050539">
    <property type="entry name" value="ThrE_Dicarb/AminoAcid_Exp"/>
</dbReference>
<dbReference type="RefSeq" id="WP_118047032.1">
    <property type="nucleotide sequence ID" value="NZ_JAAIQY010000002.1"/>
</dbReference>
<evidence type="ECO:0000313" key="11">
    <source>
        <dbReference type="Proteomes" id="UP000283834"/>
    </source>
</evidence>
<feature type="transmembrane region" description="Helical" evidence="7">
    <location>
        <begin position="190"/>
        <end position="208"/>
    </location>
</feature>
<accession>A0A412NG78</accession>
<feature type="domain" description="Threonine/serine exporter-like N-terminal" evidence="8">
    <location>
        <begin position="9"/>
        <end position="246"/>
    </location>
</feature>
<evidence type="ECO:0000256" key="6">
    <source>
        <dbReference type="ARBA" id="ARBA00034125"/>
    </source>
</evidence>
<keyword evidence="5 7" id="KW-0472">Membrane</keyword>
<evidence type="ECO:0000313" key="10">
    <source>
        <dbReference type="EMBL" id="RGT38153.1"/>
    </source>
</evidence>
<dbReference type="InterPro" id="IPR010619">
    <property type="entry name" value="ThrE-like_N"/>
</dbReference>
<feature type="transmembrane region" description="Helical" evidence="7">
    <location>
        <begin position="114"/>
        <end position="133"/>
    </location>
</feature>
<dbReference type="Proteomes" id="UP001297370">
    <property type="component" value="Unassembled WGS sequence"/>
</dbReference>
<evidence type="ECO:0000256" key="5">
    <source>
        <dbReference type="ARBA" id="ARBA00023136"/>
    </source>
</evidence>
<comment type="caution">
    <text evidence="10">The sequence shown here is derived from an EMBL/GenBank/DDBJ whole genome shotgun (WGS) entry which is preliminary data.</text>
</comment>
<keyword evidence="3 7" id="KW-0812">Transmembrane</keyword>
<comment type="subcellular location">
    <subcellularLocation>
        <location evidence="1">Cell membrane</location>
        <topology evidence="1">Multi-pass membrane protein</topology>
    </subcellularLocation>
</comment>
<dbReference type="AlphaFoldDB" id="A0A412NG78"/>
<name>A0A412NG78_MEDGN</name>
<evidence type="ECO:0000256" key="7">
    <source>
        <dbReference type="SAM" id="Phobius"/>
    </source>
</evidence>
<organism evidence="10 11">
    <name type="scientific">Mediterraneibacter gnavus</name>
    <name type="common">Ruminococcus gnavus</name>
    <dbReference type="NCBI Taxonomy" id="33038"/>
    <lineage>
        <taxon>Bacteria</taxon>
        <taxon>Bacillati</taxon>
        <taxon>Bacillota</taxon>
        <taxon>Clostridia</taxon>
        <taxon>Lachnospirales</taxon>
        <taxon>Lachnospiraceae</taxon>
        <taxon>Mediterraneibacter</taxon>
    </lineage>
</organism>
<dbReference type="EMBL" id="QRWQ01000009">
    <property type="protein sequence ID" value="RGT38153.1"/>
    <property type="molecule type" value="Genomic_DNA"/>
</dbReference>
<evidence type="ECO:0000256" key="2">
    <source>
        <dbReference type="ARBA" id="ARBA00022475"/>
    </source>
</evidence>
<evidence type="ECO:0000256" key="1">
    <source>
        <dbReference type="ARBA" id="ARBA00004651"/>
    </source>
</evidence>
<evidence type="ECO:0000313" key="9">
    <source>
        <dbReference type="EMBL" id="MCB5618360.1"/>
    </source>
</evidence>
<dbReference type="Proteomes" id="UP000283834">
    <property type="component" value="Unassembled WGS sequence"/>
</dbReference>
<proteinExistence type="inferred from homology"/>
<dbReference type="EMBL" id="JAJBOM010000003">
    <property type="protein sequence ID" value="MCB5618360.1"/>
    <property type="molecule type" value="Genomic_DNA"/>
</dbReference>
<keyword evidence="2" id="KW-1003">Cell membrane</keyword>
<dbReference type="Pfam" id="PF06738">
    <property type="entry name" value="ThrE"/>
    <property type="match status" value="1"/>
</dbReference>
<evidence type="ECO:0000256" key="3">
    <source>
        <dbReference type="ARBA" id="ARBA00022692"/>
    </source>
</evidence>
<reference evidence="9" key="2">
    <citation type="submission" date="2021-10" db="EMBL/GenBank/DDBJ databases">
        <title>Collection of gut derived symbiotic bacterial strains cultured from healthy donors.</title>
        <authorList>
            <person name="Lin H."/>
            <person name="Littmann E."/>
            <person name="Claire K."/>
            <person name="Pamer E."/>
        </authorList>
    </citation>
    <scope>NUCLEOTIDE SEQUENCE</scope>
    <source>
        <strain evidence="9">MSK.23.18</strain>
    </source>
</reference>
<feature type="transmembrane region" description="Helical" evidence="7">
    <location>
        <begin position="229"/>
        <end position="251"/>
    </location>
</feature>
<comment type="similarity">
    <text evidence="6">Belongs to the ThrE exporter (TC 2.A.79) family.</text>
</comment>
<dbReference type="GO" id="GO:0022857">
    <property type="term" value="F:transmembrane transporter activity"/>
    <property type="evidence" value="ECO:0007669"/>
    <property type="project" value="InterPro"/>
</dbReference>
<keyword evidence="4 7" id="KW-1133">Transmembrane helix</keyword>